<name>A0ABP2E2J1_YERBE</name>
<dbReference type="Proteomes" id="UP000010319">
    <property type="component" value="Unassembled WGS sequence"/>
</dbReference>
<reference evidence="1" key="1">
    <citation type="submission" date="2008-12" db="EMBL/GenBank/DDBJ databases">
        <title>Annotation of the Yersinia bercovieri ATCC 43970 genome.</title>
        <authorList>
            <person name="Read T.D."/>
            <person name="Akmal A."/>
            <person name="Bishop-Lilly K."/>
            <person name="Chen P.E."/>
            <person name="Cook C."/>
            <person name="Kiley M.P."/>
            <person name="Lentz S."/>
            <person name="Mateczun A."/>
            <person name="Nagarajan N."/>
            <person name="Nolan N."/>
            <person name="Osborne B.I."/>
            <person name="Pop M."/>
            <person name="Sozhamannan S."/>
            <person name="Stewart A.C."/>
            <person name="Sulakvelidze A."/>
            <person name="Thomason B."/>
            <person name="Willner K."/>
            <person name="Zwick M.E."/>
        </authorList>
    </citation>
    <scope>NUCLEOTIDE SEQUENCE [LARGE SCALE GENOMIC DNA]</scope>
    <source>
        <strain evidence="1">ATCC 43970</strain>
    </source>
</reference>
<evidence type="ECO:0000313" key="2">
    <source>
        <dbReference type="Proteomes" id="UP000010319"/>
    </source>
</evidence>
<gene>
    <name evidence="1" type="ORF">yberc0001_35750</name>
</gene>
<dbReference type="RefSeq" id="WP_005278692.1">
    <property type="nucleotide sequence ID" value="NZ_AALC02000067.1"/>
</dbReference>
<comment type="caution">
    <text evidence="1">The sequence shown here is derived from an EMBL/GenBank/DDBJ whole genome shotgun (WGS) entry which is preliminary data.</text>
</comment>
<keyword evidence="2" id="KW-1185">Reference proteome</keyword>
<evidence type="ECO:0000313" key="1">
    <source>
        <dbReference type="EMBL" id="EEQ05200.1"/>
    </source>
</evidence>
<dbReference type="EMBL" id="AALC02000067">
    <property type="protein sequence ID" value="EEQ05200.1"/>
    <property type="molecule type" value="Genomic_DNA"/>
</dbReference>
<accession>A0ABP2E2J1</accession>
<protein>
    <submittedName>
        <fullName evidence="1">Uncharacterized protein</fullName>
    </submittedName>
</protein>
<proteinExistence type="predicted"/>
<organism evidence="1 2">
    <name type="scientific">Yersinia bercovieri ATCC 43970</name>
    <dbReference type="NCBI Taxonomy" id="349968"/>
    <lineage>
        <taxon>Bacteria</taxon>
        <taxon>Pseudomonadati</taxon>
        <taxon>Pseudomonadota</taxon>
        <taxon>Gammaproteobacteria</taxon>
        <taxon>Enterobacterales</taxon>
        <taxon>Yersiniaceae</taxon>
        <taxon>Yersinia</taxon>
    </lineage>
</organism>
<sequence>MTSSAKQEDRGDPISLQEQHAATYYAALTNKDRGIPISLFVQTCAMNQGLSKEEAGTLLGKLAFELGYRQLDKPIYSNTLFSWMRNKTTPLWAAKTAWHYLESQKVQPTNDLDWCSWARTFTDSGRDMDQVPDYYDVNEASKWLIAANKYQQFRDKVREVNQEPSKEYFDKYSNPELALRAYCFLSVYDDQDGFSNVNIAISISAKSSVPLITDVSAVLDELLKDDLLICFEGKYKIKKSTNYFQLFH</sequence>